<keyword evidence="5" id="KW-0068">Autocatalytic cleavage</keyword>
<dbReference type="FunFam" id="3.60.20.30:FF:000001">
    <property type="entry name" value="Isoaspartyl peptidase/L-asparaginase"/>
    <property type="match status" value="1"/>
</dbReference>
<reference evidence="11" key="1">
    <citation type="journal article" date="2010" name="Nature">
        <title>The Amphimedon queenslandica genome and the evolution of animal complexity.</title>
        <authorList>
            <person name="Srivastava M."/>
            <person name="Simakov O."/>
            <person name="Chapman J."/>
            <person name="Fahey B."/>
            <person name="Gauthier M.E."/>
            <person name="Mitros T."/>
            <person name="Richards G.S."/>
            <person name="Conaco C."/>
            <person name="Dacre M."/>
            <person name="Hellsten U."/>
            <person name="Larroux C."/>
            <person name="Putnam N.H."/>
            <person name="Stanke M."/>
            <person name="Adamska M."/>
            <person name="Darling A."/>
            <person name="Degnan S.M."/>
            <person name="Oakley T.H."/>
            <person name="Plachetzki D.C."/>
            <person name="Zhai Y."/>
            <person name="Adamski M."/>
            <person name="Calcino A."/>
            <person name="Cummins S.F."/>
            <person name="Goodstein D.M."/>
            <person name="Harris C."/>
            <person name="Jackson D.J."/>
            <person name="Leys S.P."/>
            <person name="Shu S."/>
            <person name="Woodcroft B.J."/>
            <person name="Vervoort M."/>
            <person name="Kosik K.S."/>
            <person name="Manning G."/>
            <person name="Degnan B.M."/>
            <person name="Rokhsar D.S."/>
        </authorList>
    </citation>
    <scope>NUCLEOTIDE SEQUENCE [LARGE SCALE GENOMIC DNA]</scope>
</reference>
<reference evidence="10" key="2">
    <citation type="submission" date="2017-05" db="UniProtKB">
        <authorList>
            <consortium name="EnsemblMetazoa"/>
        </authorList>
    </citation>
    <scope>IDENTIFICATION</scope>
</reference>
<evidence type="ECO:0000256" key="3">
    <source>
        <dbReference type="ARBA" id="ARBA00022670"/>
    </source>
</evidence>
<evidence type="ECO:0000256" key="7">
    <source>
        <dbReference type="PIRSR" id="PIRSR600246-1"/>
    </source>
</evidence>
<dbReference type="KEGG" id="aqu:100636866"/>
<dbReference type="GO" id="GO:0008798">
    <property type="term" value="F:beta-aspartyl-peptidase activity"/>
    <property type="evidence" value="ECO:0007669"/>
    <property type="project" value="UniProtKB-EC"/>
</dbReference>
<dbReference type="CDD" id="cd04702">
    <property type="entry name" value="ASRGL1_like"/>
    <property type="match status" value="1"/>
</dbReference>
<gene>
    <name evidence="10" type="primary">100636866</name>
</gene>
<dbReference type="FunCoup" id="A0A1X7VAY0">
    <property type="interactions" value="34"/>
</dbReference>
<name>A0A1X7VAY0_AMPQE</name>
<keyword evidence="3" id="KW-0645">Protease</keyword>
<dbReference type="EnsemblMetazoa" id="XM_011404405.2">
    <property type="protein sequence ID" value="XP_011402707.1"/>
    <property type="gene ID" value="LOC100636866"/>
</dbReference>
<dbReference type="GO" id="GO:0006508">
    <property type="term" value="P:proteolysis"/>
    <property type="evidence" value="ECO:0007669"/>
    <property type="project" value="UniProtKB-KW"/>
</dbReference>
<dbReference type="Pfam" id="PF01112">
    <property type="entry name" value="Asparaginase_2"/>
    <property type="match status" value="1"/>
</dbReference>
<evidence type="ECO:0000256" key="6">
    <source>
        <dbReference type="ARBA" id="ARBA00049366"/>
    </source>
</evidence>
<comment type="catalytic activity">
    <reaction evidence="6">
        <text>L-asparagine + H2O = L-aspartate + NH4(+)</text>
        <dbReference type="Rhea" id="RHEA:21016"/>
        <dbReference type="ChEBI" id="CHEBI:15377"/>
        <dbReference type="ChEBI" id="CHEBI:28938"/>
        <dbReference type="ChEBI" id="CHEBI:29991"/>
        <dbReference type="ChEBI" id="CHEBI:58048"/>
        <dbReference type="EC" id="3.5.1.1"/>
    </reaction>
</comment>
<feature type="active site" description="Nucleophile" evidence="7">
    <location>
        <position position="184"/>
    </location>
</feature>
<keyword evidence="4" id="KW-0378">Hydrolase</keyword>
<evidence type="ECO:0000256" key="1">
    <source>
        <dbReference type="ARBA" id="ARBA00000306"/>
    </source>
</evidence>
<dbReference type="InterPro" id="IPR000246">
    <property type="entry name" value="Peptidase_T2"/>
</dbReference>
<dbReference type="GO" id="GO:0033345">
    <property type="term" value="P:L-asparagine catabolic process via L-aspartate"/>
    <property type="evidence" value="ECO:0007669"/>
    <property type="project" value="TreeGrafter"/>
</dbReference>
<evidence type="ECO:0000256" key="8">
    <source>
        <dbReference type="PIRSR" id="PIRSR600246-2"/>
    </source>
</evidence>
<dbReference type="Proteomes" id="UP000007879">
    <property type="component" value="Unassembled WGS sequence"/>
</dbReference>
<organism evidence="10">
    <name type="scientific">Amphimedon queenslandica</name>
    <name type="common">Sponge</name>
    <dbReference type="NCBI Taxonomy" id="400682"/>
    <lineage>
        <taxon>Eukaryota</taxon>
        <taxon>Metazoa</taxon>
        <taxon>Porifera</taxon>
        <taxon>Demospongiae</taxon>
        <taxon>Heteroscleromorpha</taxon>
        <taxon>Haplosclerida</taxon>
        <taxon>Niphatidae</taxon>
        <taxon>Amphimedon</taxon>
    </lineage>
</organism>
<feature type="site" description="Cleavage; by autolysis" evidence="9">
    <location>
        <begin position="183"/>
        <end position="184"/>
    </location>
</feature>
<accession>A0A1X7VAY0</accession>
<evidence type="ECO:0000256" key="2">
    <source>
        <dbReference type="ARBA" id="ARBA00010872"/>
    </source>
</evidence>
<dbReference type="Gene3D" id="3.60.20.30">
    <property type="entry name" value="(Glycosyl)asparaginase"/>
    <property type="match status" value="1"/>
</dbReference>
<protein>
    <submittedName>
        <fullName evidence="10">Uncharacterized protein</fullName>
    </submittedName>
</protein>
<sequence length="315" mass="33220">MASIIVHGGAYSIADDVIPEKTKGCQLAAETGYKIMESETGSALDAVEAAVRVLEDNPFFNAGHGSIVNAAGDIEMDALIMEGSSLKLGSVFCVKNIANPVSLARRVMEKTNHVMLAGEGAIKFAKEQGFPYVSTEDLLSLEAKSRWNYYSKYVTVVQEIFASNKKDDPLSAKVDLAAPEGHDTVGAVARDRHGNIACATSTGGITRKMVGRVGDSPIIGCGGYADNELGGVSTTGHGESIARATLATRVLHLTKIQPPQKAIEEGLSFMKTKIGGTGGLILITPSGEIAKGFTTKRMAWVSIDSSRVMETGIDP</sequence>
<evidence type="ECO:0000256" key="9">
    <source>
        <dbReference type="PIRSR" id="PIRSR600246-3"/>
    </source>
</evidence>
<dbReference type="GO" id="GO:0005737">
    <property type="term" value="C:cytoplasm"/>
    <property type="evidence" value="ECO:0007669"/>
    <property type="project" value="TreeGrafter"/>
</dbReference>
<dbReference type="AlphaFoldDB" id="A0A1X7VAY0"/>
<evidence type="ECO:0000256" key="4">
    <source>
        <dbReference type="ARBA" id="ARBA00022801"/>
    </source>
</evidence>
<dbReference type="SUPFAM" id="SSF56235">
    <property type="entry name" value="N-terminal nucleophile aminohydrolases (Ntn hydrolases)"/>
    <property type="match status" value="1"/>
</dbReference>
<comment type="catalytic activity">
    <reaction evidence="1">
        <text>Cleavage of a beta-linked Asp residue from the N-terminus of a polypeptide.</text>
        <dbReference type="EC" id="3.4.19.5"/>
    </reaction>
</comment>
<dbReference type="OrthoDB" id="2262349at2759"/>
<comment type="similarity">
    <text evidence="2">Belongs to the Ntn-hydrolase family.</text>
</comment>
<dbReference type="PANTHER" id="PTHR10188">
    <property type="entry name" value="L-ASPARAGINASE"/>
    <property type="match status" value="1"/>
</dbReference>
<evidence type="ECO:0000256" key="5">
    <source>
        <dbReference type="ARBA" id="ARBA00022813"/>
    </source>
</evidence>
<dbReference type="PANTHER" id="PTHR10188:SF43">
    <property type="entry name" value="ASPARAGINASE (EUROFUNG)"/>
    <property type="match status" value="1"/>
</dbReference>
<dbReference type="InterPro" id="IPR029055">
    <property type="entry name" value="Ntn_hydrolases_N"/>
</dbReference>
<dbReference type="OMA" id="CERTEWE"/>
<evidence type="ECO:0000313" key="10">
    <source>
        <dbReference type="EnsemblMetazoa" id="Aqu2.1.37143_001"/>
    </source>
</evidence>
<proteinExistence type="inferred from homology"/>
<dbReference type="eggNOG" id="KOG1592">
    <property type="taxonomic scope" value="Eukaryota"/>
</dbReference>
<dbReference type="STRING" id="400682.A0A1X7VAY0"/>
<dbReference type="InParanoid" id="A0A1X7VAY0"/>
<dbReference type="GO" id="GO:0004067">
    <property type="term" value="F:asparaginase activity"/>
    <property type="evidence" value="ECO:0007669"/>
    <property type="project" value="UniProtKB-EC"/>
</dbReference>
<feature type="binding site" evidence="8">
    <location>
        <begin position="212"/>
        <end position="215"/>
    </location>
    <ligand>
        <name>substrate</name>
    </ligand>
</feature>
<dbReference type="EnsemblMetazoa" id="Aqu2.1.37143_001">
    <property type="protein sequence ID" value="Aqu2.1.37143_001"/>
    <property type="gene ID" value="Aqu2.1.37143"/>
</dbReference>
<feature type="binding site" evidence="8">
    <location>
        <begin position="235"/>
        <end position="238"/>
    </location>
    <ligand>
        <name>substrate</name>
    </ligand>
</feature>
<dbReference type="InterPro" id="IPR033844">
    <property type="entry name" value="ASRGL1_meta"/>
</dbReference>
<keyword evidence="11" id="KW-1185">Reference proteome</keyword>
<evidence type="ECO:0000313" key="11">
    <source>
        <dbReference type="Proteomes" id="UP000007879"/>
    </source>
</evidence>